<organism evidence="3 4">
    <name type="scientific">Sinomicrobium oceani</name>
    <dbReference type="NCBI Taxonomy" id="1150368"/>
    <lineage>
        <taxon>Bacteria</taxon>
        <taxon>Pseudomonadati</taxon>
        <taxon>Bacteroidota</taxon>
        <taxon>Flavobacteriia</taxon>
        <taxon>Flavobacteriales</taxon>
        <taxon>Flavobacteriaceae</taxon>
        <taxon>Sinomicrobium</taxon>
    </lineage>
</organism>
<keyword evidence="1" id="KW-0732">Signal</keyword>
<dbReference type="InterPro" id="IPR025524">
    <property type="entry name" value="DUF4412"/>
</dbReference>
<reference evidence="3 4" key="1">
    <citation type="submission" date="2016-11" db="EMBL/GenBank/DDBJ databases">
        <authorList>
            <person name="Jaros S."/>
            <person name="Januszkiewicz K."/>
            <person name="Wedrychowicz H."/>
        </authorList>
    </citation>
    <scope>NUCLEOTIDE SEQUENCE [LARGE SCALE GENOMIC DNA]</scope>
    <source>
        <strain evidence="3 4">CGMCC 1.12145</strain>
    </source>
</reference>
<dbReference type="STRING" id="1150368.SAMN02927921_02179"/>
<feature type="domain" description="DUF4412" evidence="2">
    <location>
        <begin position="50"/>
        <end position="159"/>
    </location>
</feature>
<evidence type="ECO:0000313" key="4">
    <source>
        <dbReference type="Proteomes" id="UP000182248"/>
    </source>
</evidence>
<dbReference type="Proteomes" id="UP000182248">
    <property type="component" value="Unassembled WGS sequence"/>
</dbReference>
<gene>
    <name evidence="3" type="ORF">SAMN02927921_02179</name>
</gene>
<accession>A0A1K1Q278</accession>
<proteinExistence type="predicted"/>
<sequence>MNKTLKKLFFIATFALGITTVGAQKTFDNGIVTYKMTTTAQDPTAGEISMDADMTFHISGKEAKTSMSMNAMGMQMDVKSLINSQNRTGVVLMSFFGQKMAAKVTPDDYDELIKSNNDFDIEKVEPTNETKDILGYSCKKAIATTKQGMELEIYYTEAIKPIAIEGLGNINMKGINGLPLAYSMQTPQAKVSFEAKSIKEGGVKASDFNYTIPEGYKEVSFSELSQMSGGM</sequence>
<keyword evidence="4" id="KW-1185">Reference proteome</keyword>
<evidence type="ECO:0000259" key="2">
    <source>
        <dbReference type="Pfam" id="PF14371"/>
    </source>
</evidence>
<dbReference type="Pfam" id="PF14371">
    <property type="entry name" value="DUF4412"/>
    <property type="match status" value="1"/>
</dbReference>
<name>A0A1K1Q278_9FLAO</name>
<evidence type="ECO:0000313" key="3">
    <source>
        <dbReference type="EMBL" id="SFW53860.1"/>
    </source>
</evidence>
<evidence type="ECO:0000256" key="1">
    <source>
        <dbReference type="SAM" id="SignalP"/>
    </source>
</evidence>
<feature type="chain" id="PRO_5012995674" evidence="1">
    <location>
        <begin position="24"/>
        <end position="231"/>
    </location>
</feature>
<dbReference type="EMBL" id="FPJE01000011">
    <property type="protein sequence ID" value="SFW53860.1"/>
    <property type="molecule type" value="Genomic_DNA"/>
</dbReference>
<dbReference type="RefSeq" id="WP_072317405.1">
    <property type="nucleotide sequence ID" value="NZ_FPJE01000011.1"/>
</dbReference>
<feature type="signal peptide" evidence="1">
    <location>
        <begin position="1"/>
        <end position="23"/>
    </location>
</feature>
<protein>
    <submittedName>
        <fullName evidence="3">GLPGLI family protein</fullName>
    </submittedName>
</protein>
<dbReference type="AlphaFoldDB" id="A0A1K1Q278"/>